<feature type="transmembrane region" description="Helical" evidence="1">
    <location>
        <begin position="220"/>
        <end position="243"/>
    </location>
</feature>
<feature type="transmembrane region" description="Helical" evidence="1">
    <location>
        <begin position="172"/>
        <end position="192"/>
    </location>
</feature>
<name>A0A1C3EFX5_9PLAN</name>
<feature type="transmembrane region" description="Helical" evidence="1">
    <location>
        <begin position="404"/>
        <end position="423"/>
    </location>
</feature>
<feature type="transmembrane region" description="Helical" evidence="1">
    <location>
        <begin position="306"/>
        <end position="324"/>
    </location>
</feature>
<comment type="caution">
    <text evidence="2">The sequence shown here is derived from an EMBL/GenBank/DDBJ whole genome shotgun (WGS) entry which is preliminary data.</text>
</comment>
<keyword evidence="1" id="KW-0472">Membrane</keyword>
<evidence type="ECO:0000313" key="3">
    <source>
        <dbReference type="Proteomes" id="UP000094828"/>
    </source>
</evidence>
<dbReference type="RefSeq" id="WP_068847638.1">
    <property type="nucleotide sequence ID" value="NZ_LYDR01000071.1"/>
</dbReference>
<feature type="transmembrane region" description="Helical" evidence="1">
    <location>
        <begin position="68"/>
        <end position="89"/>
    </location>
</feature>
<dbReference type="EMBL" id="LYDR01000071">
    <property type="protein sequence ID" value="ODA32104.1"/>
    <property type="molecule type" value="Genomic_DNA"/>
</dbReference>
<evidence type="ECO:0000313" key="2">
    <source>
        <dbReference type="EMBL" id="ODA32104.1"/>
    </source>
</evidence>
<protein>
    <submittedName>
        <fullName evidence="2">Uncharacterized protein</fullName>
    </submittedName>
</protein>
<proteinExistence type="predicted"/>
<dbReference type="OrthoDB" id="208283at2"/>
<feature type="transmembrane region" description="Helical" evidence="1">
    <location>
        <begin position="493"/>
        <end position="514"/>
    </location>
</feature>
<feature type="transmembrane region" description="Helical" evidence="1">
    <location>
        <begin position="458"/>
        <end position="481"/>
    </location>
</feature>
<keyword evidence="1" id="KW-0812">Transmembrane</keyword>
<keyword evidence="1" id="KW-1133">Transmembrane helix</keyword>
<reference evidence="2 3" key="1">
    <citation type="submission" date="2016-05" db="EMBL/GenBank/DDBJ databases">
        <title>Genomic and physiological characterization of Planctopirus sp. isolated from fresh water lake.</title>
        <authorList>
            <person name="Subhash Y."/>
            <person name="Ramana C."/>
        </authorList>
    </citation>
    <scope>NUCLEOTIDE SEQUENCE [LARGE SCALE GENOMIC DNA]</scope>
    <source>
        <strain evidence="2 3">JC280</strain>
    </source>
</reference>
<dbReference type="STRING" id="1841610.A6X21_21565"/>
<feature type="transmembrane region" description="Helical" evidence="1">
    <location>
        <begin position="366"/>
        <end position="384"/>
    </location>
</feature>
<feature type="transmembrane region" description="Helical" evidence="1">
    <location>
        <begin position="329"/>
        <end position="346"/>
    </location>
</feature>
<organism evidence="2 3">
    <name type="scientific">Planctopirus hydrillae</name>
    <dbReference type="NCBI Taxonomy" id="1841610"/>
    <lineage>
        <taxon>Bacteria</taxon>
        <taxon>Pseudomonadati</taxon>
        <taxon>Planctomycetota</taxon>
        <taxon>Planctomycetia</taxon>
        <taxon>Planctomycetales</taxon>
        <taxon>Planctomycetaceae</taxon>
        <taxon>Planctopirus</taxon>
    </lineage>
</organism>
<feature type="transmembrane region" description="Helical" evidence="1">
    <location>
        <begin position="7"/>
        <end position="27"/>
    </location>
</feature>
<dbReference type="AlphaFoldDB" id="A0A1C3EFX5"/>
<evidence type="ECO:0000256" key="1">
    <source>
        <dbReference type="SAM" id="Phobius"/>
    </source>
</evidence>
<sequence>MTFPVTMNWNLAGGMWIVLAMVGMMVLPEARRWPFSLLAWLAGLVSLAAVGWPGVWSQAAMSHPLSKGILICLTVGVGMALGASARGSWLARCGGALQPVTAGQVTDLDEMDAWDWWLLLTLGLGVVMLSAPHLAGALLAWELIQLTSLKFVRCEAAGDQSRRVGIQSRLKGLMLLWQGTTAIFVWTGWLLLMNQQESRLTSMSNPVAGWQGDSWQQVGWVLMVAGCAGRLCLIPGHFLWLDLAAMLSPCRLSPNVGETTRRSLHGVLSGHQLVCWLCGLWVLSWLAPRNMPGIAADALPVSMEALAWSLIGGWTALAAGLIILKQEEWSRWVATILMAGTGWWVWSLCLLEPVPVEAQGERWEGMSRQLTVMVVGFGLIKWGISEAFRTGRRLQYFEEWEGLFSVCPSGVLAVIGGVSLFLLSSPWPGWLMDTQPLLSLWQVRSGPEDRVELGSLSLLPGACLVLISSLLVWVGFFRWLALVFAGLPIGARSVPWGSFGVVILVSAALLWLAVGSGFMA</sequence>
<dbReference type="Proteomes" id="UP000094828">
    <property type="component" value="Unassembled WGS sequence"/>
</dbReference>
<gene>
    <name evidence="2" type="ORF">A6X21_21565</name>
</gene>
<accession>A0A1C3EFX5</accession>
<feature type="transmembrane region" description="Helical" evidence="1">
    <location>
        <begin position="116"/>
        <end position="141"/>
    </location>
</feature>
<keyword evidence="3" id="KW-1185">Reference proteome</keyword>
<feature type="transmembrane region" description="Helical" evidence="1">
    <location>
        <begin position="264"/>
        <end position="286"/>
    </location>
</feature>
<feature type="transmembrane region" description="Helical" evidence="1">
    <location>
        <begin position="33"/>
        <end position="56"/>
    </location>
</feature>